<comment type="caution">
    <text evidence="1">The sequence shown here is derived from an EMBL/GenBank/DDBJ whole genome shotgun (WGS) entry which is preliminary data.</text>
</comment>
<reference evidence="1" key="1">
    <citation type="submission" date="2023-03" db="EMBL/GenBank/DDBJ databases">
        <authorList>
            <person name="Shen W."/>
            <person name="Cai J."/>
        </authorList>
    </citation>
    <scope>NUCLEOTIDE SEQUENCE</scope>
    <source>
        <strain evidence="1">B646-2</strain>
    </source>
</reference>
<accession>A0AAW8SQG8</accession>
<evidence type="ECO:0000313" key="2">
    <source>
        <dbReference type="Proteomes" id="UP001249240"/>
    </source>
</evidence>
<protein>
    <recommendedName>
        <fullName evidence="3">Group-specific protein</fullName>
    </recommendedName>
</protein>
<dbReference type="EMBL" id="JARPXM010000002">
    <property type="protein sequence ID" value="MDT2537103.1"/>
    <property type="molecule type" value="Genomic_DNA"/>
</dbReference>
<dbReference type="AlphaFoldDB" id="A0AAW8SQG8"/>
<sequence>MSEFNQVFNQAQQFLILQAYIDSQLSAEELMNFTLLETMDNLPVVFYSAGVMLIQPDIDLDQFTHKFYPRDSMAVQRKEHELEIVLPTQKLLFHFDEISEAEQVENDLIYLYSNIE</sequence>
<gene>
    <name evidence="1" type="ORF">P7D78_03115</name>
</gene>
<evidence type="ECO:0008006" key="3">
    <source>
        <dbReference type="Google" id="ProtNLM"/>
    </source>
</evidence>
<proteinExistence type="predicted"/>
<organism evidence="1 2">
    <name type="scientific">Enterococcus raffinosus</name>
    <dbReference type="NCBI Taxonomy" id="71452"/>
    <lineage>
        <taxon>Bacteria</taxon>
        <taxon>Bacillati</taxon>
        <taxon>Bacillota</taxon>
        <taxon>Bacilli</taxon>
        <taxon>Lactobacillales</taxon>
        <taxon>Enterococcaceae</taxon>
        <taxon>Enterococcus</taxon>
    </lineage>
</organism>
<dbReference type="RefSeq" id="WP_010746934.1">
    <property type="nucleotide sequence ID" value="NZ_BAAAXM010000064.1"/>
</dbReference>
<evidence type="ECO:0000313" key="1">
    <source>
        <dbReference type="EMBL" id="MDT2537103.1"/>
    </source>
</evidence>
<name>A0AAW8SQG8_9ENTE</name>
<dbReference type="Proteomes" id="UP001249240">
    <property type="component" value="Unassembled WGS sequence"/>
</dbReference>